<evidence type="ECO:0000256" key="1">
    <source>
        <dbReference type="SAM" id="Phobius"/>
    </source>
</evidence>
<evidence type="ECO:0000313" key="3">
    <source>
        <dbReference type="Proteomes" id="UP000622475"/>
    </source>
</evidence>
<keyword evidence="1" id="KW-1133">Transmembrane helix</keyword>
<feature type="transmembrane region" description="Helical" evidence="1">
    <location>
        <begin position="46"/>
        <end position="67"/>
    </location>
</feature>
<keyword evidence="1" id="KW-0472">Membrane</keyword>
<feature type="transmembrane region" description="Helical" evidence="1">
    <location>
        <begin position="7"/>
        <end position="26"/>
    </location>
</feature>
<dbReference type="AlphaFoldDB" id="A0A929L1B4"/>
<comment type="caution">
    <text evidence="2">The sequence shown here is derived from an EMBL/GenBank/DDBJ whole genome shotgun (WGS) entry which is preliminary data.</text>
</comment>
<organism evidence="2 3">
    <name type="scientific">Mucilaginibacter myungsuensis</name>
    <dbReference type="NCBI Taxonomy" id="649104"/>
    <lineage>
        <taxon>Bacteria</taxon>
        <taxon>Pseudomonadati</taxon>
        <taxon>Bacteroidota</taxon>
        <taxon>Sphingobacteriia</taxon>
        <taxon>Sphingobacteriales</taxon>
        <taxon>Sphingobacteriaceae</taxon>
        <taxon>Mucilaginibacter</taxon>
    </lineage>
</organism>
<name>A0A929L1B4_9SPHI</name>
<proteinExistence type="predicted"/>
<evidence type="ECO:0000313" key="2">
    <source>
        <dbReference type="EMBL" id="MBE9664318.1"/>
    </source>
</evidence>
<gene>
    <name evidence="2" type="ORF">IRJ16_20725</name>
</gene>
<dbReference type="EMBL" id="JADFFL010000011">
    <property type="protein sequence ID" value="MBE9664318.1"/>
    <property type="molecule type" value="Genomic_DNA"/>
</dbReference>
<keyword evidence="1" id="KW-0812">Transmembrane</keyword>
<dbReference type="RefSeq" id="WP_194113570.1">
    <property type="nucleotide sequence ID" value="NZ_JADFFL010000011.1"/>
</dbReference>
<feature type="transmembrane region" description="Helical" evidence="1">
    <location>
        <begin position="79"/>
        <end position="104"/>
    </location>
</feature>
<keyword evidence="3" id="KW-1185">Reference proteome</keyword>
<dbReference type="Proteomes" id="UP000622475">
    <property type="component" value="Unassembled WGS sequence"/>
</dbReference>
<accession>A0A929L1B4</accession>
<reference evidence="2" key="1">
    <citation type="submission" date="2020-10" db="EMBL/GenBank/DDBJ databases">
        <title>Mucilaginibacter mali sp. nov., isolated from rhizosphere soil of apple orchard.</title>
        <authorList>
            <person name="Lee J.-S."/>
            <person name="Kim H.S."/>
            <person name="Kim J.-S."/>
        </authorList>
    </citation>
    <scope>NUCLEOTIDE SEQUENCE</scope>
    <source>
        <strain evidence="2">KCTC 22746</strain>
    </source>
</reference>
<feature type="transmembrane region" description="Helical" evidence="1">
    <location>
        <begin position="116"/>
        <end position="138"/>
    </location>
</feature>
<sequence length="164" mass="18530">MRFLKVILPPLIAFAVFAILIKYDPFHFSLDGLGDIGNGYSSGLINYYKIFAPFQFVVALLTQYLIILPIWDAILRKHLIAFTVFACMMVVCLLAASGLSYIIWDPATGNDRLVKITLFMAAVQAIYWAINFLSLAILDWKTLQSSQKLKVESQKSEAENERSE</sequence>
<protein>
    <submittedName>
        <fullName evidence="2">Uncharacterized protein</fullName>
    </submittedName>
</protein>